<dbReference type="GO" id="GO:0000976">
    <property type="term" value="F:transcription cis-regulatory region binding"/>
    <property type="evidence" value="ECO:0007669"/>
    <property type="project" value="TreeGrafter"/>
</dbReference>
<evidence type="ECO:0000313" key="7">
    <source>
        <dbReference type="Proteomes" id="UP000754226"/>
    </source>
</evidence>
<dbReference type="GO" id="GO:0003700">
    <property type="term" value="F:DNA-binding transcription factor activity"/>
    <property type="evidence" value="ECO:0007669"/>
    <property type="project" value="InterPro"/>
</dbReference>
<dbReference type="PRINTS" id="PR00039">
    <property type="entry name" value="HTHLYSR"/>
</dbReference>
<evidence type="ECO:0000313" key="6">
    <source>
        <dbReference type="EMBL" id="MBS5520626.1"/>
    </source>
</evidence>
<keyword evidence="3" id="KW-0238">DNA-binding</keyword>
<dbReference type="InterPro" id="IPR036388">
    <property type="entry name" value="WH-like_DNA-bd_sf"/>
</dbReference>
<dbReference type="Pfam" id="PF00126">
    <property type="entry name" value="HTH_1"/>
    <property type="match status" value="1"/>
</dbReference>
<dbReference type="InterPro" id="IPR005119">
    <property type="entry name" value="LysR_subst-bd"/>
</dbReference>
<proteinExistence type="inferred from homology"/>
<dbReference type="Gene3D" id="3.40.190.10">
    <property type="entry name" value="Periplasmic binding protein-like II"/>
    <property type="match status" value="2"/>
</dbReference>
<evidence type="ECO:0000256" key="4">
    <source>
        <dbReference type="ARBA" id="ARBA00023163"/>
    </source>
</evidence>
<keyword evidence="2" id="KW-0805">Transcription regulation</keyword>
<evidence type="ECO:0000256" key="3">
    <source>
        <dbReference type="ARBA" id="ARBA00023125"/>
    </source>
</evidence>
<dbReference type="Gene3D" id="1.10.10.10">
    <property type="entry name" value="Winged helix-like DNA-binding domain superfamily/Winged helix DNA-binding domain"/>
    <property type="match status" value="1"/>
</dbReference>
<comment type="similarity">
    <text evidence="1">Belongs to the LysR transcriptional regulatory family.</text>
</comment>
<name>A0A943I5H7_9FIRM</name>
<gene>
    <name evidence="6" type="ORF">KHX13_10065</name>
</gene>
<dbReference type="Proteomes" id="UP000754226">
    <property type="component" value="Unassembled WGS sequence"/>
</dbReference>
<dbReference type="AlphaFoldDB" id="A0A943I5H7"/>
<dbReference type="InterPro" id="IPR000847">
    <property type="entry name" value="LysR_HTH_N"/>
</dbReference>
<dbReference type="SUPFAM" id="SSF53850">
    <property type="entry name" value="Periplasmic binding protein-like II"/>
    <property type="match status" value="1"/>
</dbReference>
<protein>
    <submittedName>
        <fullName evidence="6">LysR family transcriptional regulator</fullName>
    </submittedName>
</protein>
<dbReference type="InterPro" id="IPR036390">
    <property type="entry name" value="WH_DNA-bd_sf"/>
</dbReference>
<reference evidence="6" key="1">
    <citation type="submission" date="2021-02" db="EMBL/GenBank/DDBJ databases">
        <title>Infant gut strain persistence is associated with maternal origin, phylogeny, and functional potential including surface adhesion and iron acquisition.</title>
        <authorList>
            <person name="Lou Y.C."/>
        </authorList>
    </citation>
    <scope>NUCLEOTIDE SEQUENCE</scope>
    <source>
        <strain evidence="6">L3_106_000M1_dasL3_106_000M1_concoct_15</strain>
    </source>
</reference>
<comment type="caution">
    <text evidence="6">The sequence shown here is derived from an EMBL/GenBank/DDBJ whole genome shotgun (WGS) entry which is preliminary data.</text>
</comment>
<organism evidence="6 7">
    <name type="scientific">Acidaminococcus intestini</name>
    <dbReference type="NCBI Taxonomy" id="187327"/>
    <lineage>
        <taxon>Bacteria</taxon>
        <taxon>Bacillati</taxon>
        <taxon>Bacillota</taxon>
        <taxon>Negativicutes</taxon>
        <taxon>Acidaminococcales</taxon>
        <taxon>Acidaminococcaceae</taxon>
        <taxon>Acidaminococcus</taxon>
    </lineage>
</organism>
<dbReference type="SUPFAM" id="SSF46785">
    <property type="entry name" value="Winged helix' DNA-binding domain"/>
    <property type="match status" value="1"/>
</dbReference>
<evidence type="ECO:0000259" key="5">
    <source>
        <dbReference type="PROSITE" id="PS50931"/>
    </source>
</evidence>
<evidence type="ECO:0000256" key="2">
    <source>
        <dbReference type="ARBA" id="ARBA00023015"/>
    </source>
</evidence>
<feature type="domain" description="HTH lysR-type" evidence="5">
    <location>
        <begin position="1"/>
        <end position="56"/>
    </location>
</feature>
<dbReference type="Pfam" id="PF03466">
    <property type="entry name" value="LysR_substrate"/>
    <property type="match status" value="1"/>
</dbReference>
<evidence type="ECO:0000256" key="1">
    <source>
        <dbReference type="ARBA" id="ARBA00009437"/>
    </source>
</evidence>
<dbReference type="PANTHER" id="PTHR30126:SF40">
    <property type="entry name" value="HTH-TYPE TRANSCRIPTIONAL REGULATOR GLTR"/>
    <property type="match status" value="1"/>
</dbReference>
<dbReference type="CDD" id="cd05466">
    <property type="entry name" value="PBP2_LTTR_substrate"/>
    <property type="match status" value="1"/>
</dbReference>
<sequence>MQTSYEMFLLAAKTLNFTKAASLAHITQQSFSEHIKKLEKEVGSVLFTRSPRVALTESGRIFYETVRQMDLIERRCLVHLKEREAGTRGHVRLGTNAARAKCFLPDLLEQYHKAYPAVTVETVLGDTRELEPLLAEGRLDVLLGVDCTDYALFQHIPVGMEALYLVGNRDYLKKHLKKGRAVTLEPGSVVSLHDFMDLTILGKEKRSTVYSRVTEVLKREGLFTAPLFSISDDETQFELARRKLGVTFCSQLHLSALFDAQEATLTPLSVKEITDTLRTDLVTAKALYEAPYLTAFLEESRRVLQEKYAGIRKFMTIKG</sequence>
<dbReference type="EMBL" id="JAGZCZ010000017">
    <property type="protein sequence ID" value="MBS5520626.1"/>
    <property type="molecule type" value="Genomic_DNA"/>
</dbReference>
<keyword evidence="4" id="KW-0804">Transcription</keyword>
<dbReference type="PANTHER" id="PTHR30126">
    <property type="entry name" value="HTH-TYPE TRANSCRIPTIONAL REGULATOR"/>
    <property type="match status" value="1"/>
</dbReference>
<dbReference type="PROSITE" id="PS50931">
    <property type="entry name" value="HTH_LYSR"/>
    <property type="match status" value="1"/>
</dbReference>
<accession>A0A943I5H7</accession>